<dbReference type="eggNOG" id="KOG0700">
    <property type="taxonomic scope" value="Eukaryota"/>
</dbReference>
<dbReference type="Pfam" id="PF00481">
    <property type="entry name" value="PP2C"/>
    <property type="match status" value="1"/>
</dbReference>
<keyword evidence="3 4" id="KW-0904">Protein phosphatase</keyword>
<dbReference type="PANTHER" id="PTHR13832">
    <property type="entry name" value="PROTEIN PHOSPHATASE 2C"/>
    <property type="match status" value="1"/>
</dbReference>
<keyword evidence="7" id="KW-1185">Reference proteome</keyword>
<evidence type="ECO:0000256" key="1">
    <source>
        <dbReference type="ARBA" id="ARBA00022723"/>
    </source>
</evidence>
<dbReference type="GO" id="GO:0046872">
    <property type="term" value="F:metal ion binding"/>
    <property type="evidence" value="ECO:0007669"/>
    <property type="project" value="UniProtKB-KW"/>
</dbReference>
<dbReference type="SUPFAM" id="SSF81606">
    <property type="entry name" value="PP2C-like"/>
    <property type="match status" value="1"/>
</dbReference>
<dbReference type="GO" id="GO:0004722">
    <property type="term" value="F:protein serine/threonine phosphatase activity"/>
    <property type="evidence" value="ECO:0007669"/>
    <property type="project" value="InterPro"/>
</dbReference>
<dbReference type="AlphaFoldDB" id="R7S2E8"/>
<keyword evidence="1" id="KW-0479">Metal-binding</keyword>
<dbReference type="RefSeq" id="XP_007388521.1">
    <property type="nucleotide sequence ID" value="XM_007388459.1"/>
</dbReference>
<feature type="domain" description="PPM-type phosphatase" evidence="5">
    <location>
        <begin position="42"/>
        <end position="406"/>
    </location>
</feature>
<evidence type="ECO:0000256" key="3">
    <source>
        <dbReference type="ARBA" id="ARBA00022912"/>
    </source>
</evidence>
<dbReference type="InterPro" id="IPR036457">
    <property type="entry name" value="PPM-type-like_dom_sf"/>
</dbReference>
<dbReference type="InterPro" id="IPR001932">
    <property type="entry name" value="PPM-type_phosphatase-like_dom"/>
</dbReference>
<evidence type="ECO:0000256" key="4">
    <source>
        <dbReference type="RuleBase" id="RU003465"/>
    </source>
</evidence>
<dbReference type="SMART" id="SM00332">
    <property type="entry name" value="PP2Cc"/>
    <property type="match status" value="1"/>
</dbReference>
<dbReference type="GeneID" id="18876169"/>
<evidence type="ECO:0000313" key="7">
    <source>
        <dbReference type="Proteomes" id="UP000054196"/>
    </source>
</evidence>
<keyword evidence="2 4" id="KW-0378">Hydrolase</keyword>
<dbReference type="EMBL" id="JH687555">
    <property type="protein sequence ID" value="EIN04378.1"/>
    <property type="molecule type" value="Genomic_DNA"/>
</dbReference>
<name>R7S2E8_PUNST</name>
<dbReference type="CDD" id="cd00143">
    <property type="entry name" value="PP2Cc"/>
    <property type="match status" value="1"/>
</dbReference>
<accession>R7S2E8</accession>
<evidence type="ECO:0000256" key="2">
    <source>
        <dbReference type="ARBA" id="ARBA00022801"/>
    </source>
</evidence>
<dbReference type="InterPro" id="IPR015655">
    <property type="entry name" value="PP2C"/>
</dbReference>
<dbReference type="OrthoDB" id="3178166at2759"/>
<organism evidence="6 7">
    <name type="scientific">Punctularia strigosozonata (strain HHB-11173)</name>
    <name type="common">White-rot fungus</name>
    <dbReference type="NCBI Taxonomy" id="741275"/>
    <lineage>
        <taxon>Eukaryota</taxon>
        <taxon>Fungi</taxon>
        <taxon>Dikarya</taxon>
        <taxon>Basidiomycota</taxon>
        <taxon>Agaricomycotina</taxon>
        <taxon>Agaricomycetes</taxon>
        <taxon>Corticiales</taxon>
        <taxon>Punctulariaceae</taxon>
        <taxon>Punctularia</taxon>
    </lineage>
</organism>
<sequence>MATKAETNLGWTGHGPWQYTVLSGTALTDELQRLSAPTSVGTADAVTFQPSPKSHSQDRYVVHEWEIGATGQHWKFAGVFDGHGGEATSEHIVDVFPDLVRQSLEQLLSNSPEDVVPAVSDLLVKSIRDFDEGLALDLFGIFPGGLEEATGLSDDELKARMSEGDNQIKFERCMSGTTALISLLDPAGANLWVASLGDCNAVVGTQTGPEQWQLDVTDGNHNGNNSEEAARVRQEHPGEDECVMETPWGTRVLGAIAITRAAGDYHFKLPLPWIEVSLRVKEIKFSYTSLDAWKARIRTPPYLSNVAGIRHIKLDPLQDGHKRFLIMSSDGLYDLRPEEDMESPVTKYALGWLKAAAKAQDAGGNLAMEVLRQGLGGEDEAKVSAMLTLESEGRWTDDITVIVKPL</sequence>
<proteinExistence type="inferred from homology"/>
<dbReference type="Gene3D" id="3.60.40.10">
    <property type="entry name" value="PPM-type phosphatase domain"/>
    <property type="match status" value="1"/>
</dbReference>
<evidence type="ECO:0000313" key="6">
    <source>
        <dbReference type="EMBL" id="EIN04378.1"/>
    </source>
</evidence>
<dbReference type="HOGENOM" id="CLU_020130_0_0_1"/>
<dbReference type="PROSITE" id="PS01032">
    <property type="entry name" value="PPM_1"/>
    <property type="match status" value="1"/>
</dbReference>
<evidence type="ECO:0000259" key="5">
    <source>
        <dbReference type="PROSITE" id="PS51746"/>
    </source>
</evidence>
<comment type="similarity">
    <text evidence="4">Belongs to the PP2C family.</text>
</comment>
<dbReference type="OMA" id="RWTYRML"/>
<dbReference type="InterPro" id="IPR000222">
    <property type="entry name" value="PP2C_BS"/>
</dbReference>
<protein>
    <submittedName>
        <fullName evidence="6">Protein serine/threonine phosphatase 2C</fullName>
    </submittedName>
</protein>
<dbReference type="KEGG" id="psq:PUNSTDRAFT_108514"/>
<dbReference type="PROSITE" id="PS51746">
    <property type="entry name" value="PPM_2"/>
    <property type="match status" value="1"/>
</dbReference>
<reference evidence="7" key="1">
    <citation type="journal article" date="2012" name="Science">
        <title>The Paleozoic origin of enzymatic lignin decomposition reconstructed from 31 fungal genomes.</title>
        <authorList>
            <person name="Floudas D."/>
            <person name="Binder M."/>
            <person name="Riley R."/>
            <person name="Barry K."/>
            <person name="Blanchette R.A."/>
            <person name="Henrissat B."/>
            <person name="Martinez A.T."/>
            <person name="Otillar R."/>
            <person name="Spatafora J.W."/>
            <person name="Yadav J.S."/>
            <person name="Aerts A."/>
            <person name="Benoit I."/>
            <person name="Boyd A."/>
            <person name="Carlson A."/>
            <person name="Copeland A."/>
            <person name="Coutinho P.M."/>
            <person name="de Vries R.P."/>
            <person name="Ferreira P."/>
            <person name="Findley K."/>
            <person name="Foster B."/>
            <person name="Gaskell J."/>
            <person name="Glotzer D."/>
            <person name="Gorecki P."/>
            <person name="Heitman J."/>
            <person name="Hesse C."/>
            <person name="Hori C."/>
            <person name="Igarashi K."/>
            <person name="Jurgens J.A."/>
            <person name="Kallen N."/>
            <person name="Kersten P."/>
            <person name="Kohler A."/>
            <person name="Kuees U."/>
            <person name="Kumar T.K.A."/>
            <person name="Kuo A."/>
            <person name="LaButti K."/>
            <person name="Larrondo L.F."/>
            <person name="Lindquist E."/>
            <person name="Ling A."/>
            <person name="Lombard V."/>
            <person name="Lucas S."/>
            <person name="Lundell T."/>
            <person name="Martin R."/>
            <person name="McLaughlin D.J."/>
            <person name="Morgenstern I."/>
            <person name="Morin E."/>
            <person name="Murat C."/>
            <person name="Nagy L.G."/>
            <person name="Nolan M."/>
            <person name="Ohm R.A."/>
            <person name="Patyshakuliyeva A."/>
            <person name="Rokas A."/>
            <person name="Ruiz-Duenas F.J."/>
            <person name="Sabat G."/>
            <person name="Salamov A."/>
            <person name="Samejima M."/>
            <person name="Schmutz J."/>
            <person name="Slot J.C."/>
            <person name="St John F."/>
            <person name="Stenlid J."/>
            <person name="Sun H."/>
            <person name="Sun S."/>
            <person name="Syed K."/>
            <person name="Tsang A."/>
            <person name="Wiebenga A."/>
            <person name="Young D."/>
            <person name="Pisabarro A."/>
            <person name="Eastwood D.C."/>
            <person name="Martin F."/>
            <person name="Cullen D."/>
            <person name="Grigoriev I.V."/>
            <person name="Hibbett D.S."/>
        </authorList>
    </citation>
    <scope>NUCLEOTIDE SEQUENCE [LARGE SCALE GENOMIC DNA]</scope>
    <source>
        <strain evidence="7">HHB-11173 SS5</strain>
    </source>
</reference>
<dbReference type="Proteomes" id="UP000054196">
    <property type="component" value="Unassembled WGS sequence"/>
</dbReference>
<gene>
    <name evidence="6" type="ORF">PUNSTDRAFT_108514</name>
</gene>
<dbReference type="PANTHER" id="PTHR13832:SF792">
    <property type="entry name" value="GM14286P"/>
    <property type="match status" value="1"/>
</dbReference>